<gene>
    <name evidence="1" type="ORF">CY34DRAFT_18447</name>
</gene>
<sequence length="262" mass="29043">MTGRAASVPVTHVHEHEVKVLYVGGDNRETLLKALRDCAFNRRRLPLQCEVVQKSRKVITTKGTVSGQAPRRALSAPLTFDHSRLANLQNYDAIALGRFDANIAGARVLSDVSRMGLSNPSGILPQPNGYARRASLSRHLVDETGLPAVSDVDQHPSFHERSFPKGTGTGKTRWFRSTSVHQLLCPNEDIVGAVGDLFVHTNTRSGITYLWVMHPDEGWVSIQAGGGHPTMPNRRLRIRKNGDPSWVQIRSLISMDSRERCR</sequence>
<reference evidence="1 2" key="1">
    <citation type="submission" date="2014-04" db="EMBL/GenBank/DDBJ databases">
        <authorList>
            <consortium name="DOE Joint Genome Institute"/>
            <person name="Kuo A."/>
            <person name="Ruytinx J."/>
            <person name="Rineau F."/>
            <person name="Colpaert J."/>
            <person name="Kohler A."/>
            <person name="Nagy L.G."/>
            <person name="Floudas D."/>
            <person name="Copeland A."/>
            <person name="Barry K.W."/>
            <person name="Cichocki N."/>
            <person name="Veneault-Fourrey C."/>
            <person name="LaButti K."/>
            <person name="Lindquist E.A."/>
            <person name="Lipzen A."/>
            <person name="Lundell T."/>
            <person name="Morin E."/>
            <person name="Murat C."/>
            <person name="Sun H."/>
            <person name="Tunlid A."/>
            <person name="Henrissat B."/>
            <person name="Grigoriev I.V."/>
            <person name="Hibbett D.S."/>
            <person name="Martin F."/>
            <person name="Nordberg H.P."/>
            <person name="Cantor M.N."/>
            <person name="Hua S.X."/>
        </authorList>
    </citation>
    <scope>NUCLEOTIDE SEQUENCE [LARGE SCALE GENOMIC DNA]</scope>
    <source>
        <strain evidence="1 2">UH-Slu-Lm8-n1</strain>
    </source>
</reference>
<proteinExistence type="predicted"/>
<evidence type="ECO:0000313" key="1">
    <source>
        <dbReference type="EMBL" id="KIK33319.1"/>
    </source>
</evidence>
<dbReference type="AlphaFoldDB" id="A0A0D0A519"/>
<dbReference type="OrthoDB" id="2674224at2759"/>
<dbReference type="STRING" id="930992.A0A0D0A519"/>
<name>A0A0D0A519_9AGAM</name>
<accession>A0A0D0A519</accession>
<dbReference type="HOGENOM" id="CLU_1062356_0_0_1"/>
<dbReference type="EMBL" id="KN835971">
    <property type="protein sequence ID" value="KIK33319.1"/>
    <property type="molecule type" value="Genomic_DNA"/>
</dbReference>
<protein>
    <submittedName>
        <fullName evidence="1">Uncharacterized protein</fullName>
    </submittedName>
</protein>
<dbReference type="Proteomes" id="UP000054485">
    <property type="component" value="Unassembled WGS sequence"/>
</dbReference>
<organism evidence="1 2">
    <name type="scientific">Suillus luteus UH-Slu-Lm8-n1</name>
    <dbReference type="NCBI Taxonomy" id="930992"/>
    <lineage>
        <taxon>Eukaryota</taxon>
        <taxon>Fungi</taxon>
        <taxon>Dikarya</taxon>
        <taxon>Basidiomycota</taxon>
        <taxon>Agaricomycotina</taxon>
        <taxon>Agaricomycetes</taxon>
        <taxon>Agaricomycetidae</taxon>
        <taxon>Boletales</taxon>
        <taxon>Suillineae</taxon>
        <taxon>Suillaceae</taxon>
        <taxon>Suillus</taxon>
    </lineage>
</organism>
<keyword evidence="2" id="KW-1185">Reference proteome</keyword>
<evidence type="ECO:0000313" key="2">
    <source>
        <dbReference type="Proteomes" id="UP000054485"/>
    </source>
</evidence>
<reference evidence="2" key="2">
    <citation type="submission" date="2015-01" db="EMBL/GenBank/DDBJ databases">
        <title>Evolutionary Origins and Diversification of the Mycorrhizal Mutualists.</title>
        <authorList>
            <consortium name="DOE Joint Genome Institute"/>
            <consortium name="Mycorrhizal Genomics Consortium"/>
            <person name="Kohler A."/>
            <person name="Kuo A."/>
            <person name="Nagy L.G."/>
            <person name="Floudas D."/>
            <person name="Copeland A."/>
            <person name="Barry K.W."/>
            <person name="Cichocki N."/>
            <person name="Veneault-Fourrey C."/>
            <person name="LaButti K."/>
            <person name="Lindquist E.A."/>
            <person name="Lipzen A."/>
            <person name="Lundell T."/>
            <person name="Morin E."/>
            <person name="Murat C."/>
            <person name="Riley R."/>
            <person name="Ohm R."/>
            <person name="Sun H."/>
            <person name="Tunlid A."/>
            <person name="Henrissat B."/>
            <person name="Grigoriev I.V."/>
            <person name="Hibbett D.S."/>
            <person name="Martin F."/>
        </authorList>
    </citation>
    <scope>NUCLEOTIDE SEQUENCE [LARGE SCALE GENOMIC DNA]</scope>
    <source>
        <strain evidence="2">UH-Slu-Lm8-n1</strain>
    </source>
</reference>
<dbReference type="InParanoid" id="A0A0D0A519"/>